<dbReference type="Proteomes" id="UP000232196">
    <property type="component" value="Unassembled WGS sequence"/>
</dbReference>
<dbReference type="OrthoDB" id="341541at2"/>
<reference evidence="2 3" key="1">
    <citation type="submission" date="2017-07" db="EMBL/GenBank/DDBJ databases">
        <title>Leptospira spp. isolated from tropical soils.</title>
        <authorList>
            <person name="Thibeaux R."/>
            <person name="Iraola G."/>
            <person name="Ferres I."/>
            <person name="Bierque E."/>
            <person name="Girault D."/>
            <person name="Soupe-Gilbert M.-E."/>
            <person name="Picardeau M."/>
            <person name="Goarant C."/>
        </authorList>
    </citation>
    <scope>NUCLEOTIDE SEQUENCE [LARGE SCALE GENOMIC DNA]</scope>
    <source>
        <strain evidence="2 3">MCA1-C-A1</strain>
    </source>
</reference>
<sequence length="113" mass="13305">MIHHIAISTQDPETLKKFYINIPGLFFEKDHFYQDGKLRSSWFMAGATRIMIEKEENAKAPHALIFSAAKKEERQKIDSLFGNYYIEKTDYTKYFKDPDGNRIGFSSYPEPWD</sequence>
<evidence type="ECO:0000259" key="1">
    <source>
        <dbReference type="Pfam" id="PF00903"/>
    </source>
</evidence>
<name>A0A2M9XG73_9LEPT</name>
<proteinExistence type="predicted"/>
<dbReference type="InterPro" id="IPR004360">
    <property type="entry name" value="Glyas_Fos-R_dOase_dom"/>
</dbReference>
<dbReference type="Pfam" id="PF00903">
    <property type="entry name" value="Glyoxalase"/>
    <property type="match status" value="1"/>
</dbReference>
<comment type="caution">
    <text evidence="2">The sequence shown here is derived from an EMBL/GenBank/DDBJ whole genome shotgun (WGS) entry which is preliminary data.</text>
</comment>
<accession>A0A2M9XG73</accession>
<protein>
    <submittedName>
        <fullName evidence="2">Glyoxalase</fullName>
    </submittedName>
</protein>
<dbReference type="SUPFAM" id="SSF54593">
    <property type="entry name" value="Glyoxalase/Bleomycin resistance protein/Dihydroxybiphenyl dioxygenase"/>
    <property type="match status" value="1"/>
</dbReference>
<dbReference type="InterPro" id="IPR029068">
    <property type="entry name" value="Glyas_Bleomycin-R_OHBP_Dase"/>
</dbReference>
<dbReference type="EMBL" id="NPDN01000002">
    <property type="protein sequence ID" value="PJZ26686.1"/>
    <property type="molecule type" value="Genomic_DNA"/>
</dbReference>
<organism evidence="2 3">
    <name type="scientific">Leptospira hartskeerlii</name>
    <dbReference type="NCBI Taxonomy" id="2023177"/>
    <lineage>
        <taxon>Bacteria</taxon>
        <taxon>Pseudomonadati</taxon>
        <taxon>Spirochaetota</taxon>
        <taxon>Spirochaetia</taxon>
        <taxon>Leptospirales</taxon>
        <taxon>Leptospiraceae</taxon>
        <taxon>Leptospira</taxon>
    </lineage>
</organism>
<dbReference type="RefSeq" id="WP_100705503.1">
    <property type="nucleotide sequence ID" value="NZ_NPDL01000002.1"/>
</dbReference>
<evidence type="ECO:0000313" key="3">
    <source>
        <dbReference type="Proteomes" id="UP000232196"/>
    </source>
</evidence>
<dbReference type="AlphaFoldDB" id="A0A2M9XG73"/>
<evidence type="ECO:0000313" key="2">
    <source>
        <dbReference type="EMBL" id="PJZ26686.1"/>
    </source>
</evidence>
<feature type="domain" description="Glyoxalase/fosfomycin resistance/dioxygenase" evidence="1">
    <location>
        <begin position="2"/>
        <end position="65"/>
    </location>
</feature>
<keyword evidence="3" id="KW-1185">Reference proteome</keyword>
<dbReference type="Gene3D" id="3.10.180.10">
    <property type="entry name" value="2,3-Dihydroxybiphenyl 1,2-Dioxygenase, domain 1"/>
    <property type="match status" value="1"/>
</dbReference>
<gene>
    <name evidence="2" type="ORF">CH357_04120</name>
</gene>